<dbReference type="Proteomes" id="UP001301152">
    <property type="component" value="Unassembled WGS sequence"/>
</dbReference>
<reference evidence="1 2" key="1">
    <citation type="submission" date="2022-11" db="EMBL/GenBank/DDBJ databases">
        <title>Genome sequencing of Acetobacter type strain.</title>
        <authorList>
            <person name="Heo J."/>
            <person name="Lee D."/>
            <person name="Han B.-H."/>
            <person name="Hong S.-B."/>
            <person name="Kwon S.-W."/>
        </authorList>
    </citation>
    <scope>NUCLEOTIDE SEQUENCE [LARGE SCALE GENOMIC DNA]</scope>
    <source>
        <strain evidence="1 2">KACC 21253</strain>
    </source>
</reference>
<accession>A0ABT3QHI6</accession>
<evidence type="ECO:0000313" key="1">
    <source>
        <dbReference type="EMBL" id="MCX2564760.1"/>
    </source>
</evidence>
<protein>
    <submittedName>
        <fullName evidence="1">Uncharacterized protein</fullName>
    </submittedName>
</protein>
<comment type="caution">
    <text evidence="1">The sequence shown here is derived from an EMBL/GenBank/DDBJ whole genome shotgun (WGS) entry which is preliminary data.</text>
</comment>
<sequence length="567" mass="61107">MSIKLKIGIINVFLIKFLSVTSISFAENQSFRHSLESYSMHDTIALRIQPRQVDSNIPGQDNWASGSLMHPYAVTIGNARVGISGSTEDHNPNGQLILAGSPDGPNTNGCLLCMFDTVSALNIAGISGGGSSNWINGPLGISQYGSADSPVEYIMQDNANMQVMNLKVADYTATEIILASAMTTDQMARIHYGMYAISNSIDTSLATPTFSASNNLPSPNYYASTVISVIDRTHIKVSGWAVPGAGNSTSGQVPSTSNLDTKWTDFGIPTIGIGGRTNTSAINWVTYFTTTNSWLNNYENEIDILGDPGFAAGRMRIHGLTMTYQGPTPSADSYALNLNTIALPVQLHMEVKPTGYGVQSNSFITKGNSGVSVKGDIWESFEHAAFADSTSNMRLVGWLKKETNTKGWPSSSFSIGLHVDGIQGEAKTGSKMGRLTFNPLLFGTEAIQVGGWALGNGNSYAFGSVSNEPTVLNGGYLGFQEKGWSSGISFPTIQATSPSKLNIRDNNGKNVTLNTYELEVINSLIVPFKRPPSSRSPCNQGQIEDDENYHYVCVSKNRWKRAILSDF</sequence>
<dbReference type="EMBL" id="JAPIUZ010000012">
    <property type="protein sequence ID" value="MCX2564760.1"/>
    <property type="molecule type" value="Genomic_DNA"/>
</dbReference>
<name>A0ABT3QHI6_9PROT</name>
<dbReference type="RefSeq" id="WP_173560375.1">
    <property type="nucleotide sequence ID" value="NZ_JAPIUZ010000012.1"/>
</dbReference>
<organism evidence="1 2">
    <name type="scientific">Acetobacter thailandicus</name>
    <dbReference type="NCBI Taxonomy" id="1502842"/>
    <lineage>
        <taxon>Bacteria</taxon>
        <taxon>Pseudomonadati</taxon>
        <taxon>Pseudomonadota</taxon>
        <taxon>Alphaproteobacteria</taxon>
        <taxon>Acetobacterales</taxon>
        <taxon>Acetobacteraceae</taxon>
        <taxon>Acetobacter</taxon>
    </lineage>
</organism>
<keyword evidence="2" id="KW-1185">Reference proteome</keyword>
<proteinExistence type="predicted"/>
<evidence type="ECO:0000313" key="2">
    <source>
        <dbReference type="Proteomes" id="UP001301152"/>
    </source>
</evidence>
<gene>
    <name evidence="1" type="ORF">OQ497_12540</name>
</gene>